<dbReference type="Gene3D" id="2.60.40.10">
    <property type="entry name" value="Immunoglobulins"/>
    <property type="match status" value="1"/>
</dbReference>
<feature type="domain" description="Glycoside hydrolase family 2 immunoglobulin-like beta-sandwich" evidence="7">
    <location>
        <begin position="390"/>
        <end position="466"/>
    </location>
</feature>
<comment type="catalytic activity">
    <reaction evidence="1">
        <text>Hydrolysis of terminal, non-reducing beta-D-mannose residues in beta-D-mannosides.</text>
        <dbReference type="EC" id="3.2.1.25"/>
    </reaction>
</comment>
<evidence type="ECO:0000313" key="9">
    <source>
        <dbReference type="EMBL" id="AZZ38410.1"/>
    </source>
</evidence>
<comment type="similarity">
    <text evidence="2">Belongs to the glycosyl hydrolase 2 family.</text>
</comment>
<dbReference type="Gene3D" id="3.20.20.80">
    <property type="entry name" value="Glycosidases"/>
    <property type="match status" value="1"/>
</dbReference>
<evidence type="ECO:0000256" key="3">
    <source>
        <dbReference type="ARBA" id="ARBA00012754"/>
    </source>
</evidence>
<dbReference type="Proteomes" id="UP000285875">
    <property type="component" value="Chromosome"/>
</dbReference>
<dbReference type="Pfam" id="PF00703">
    <property type="entry name" value="Glyco_hydro_2"/>
    <property type="match status" value="1"/>
</dbReference>
<proteinExistence type="inferred from homology"/>
<dbReference type="InterPro" id="IPR036156">
    <property type="entry name" value="Beta-gal/glucu_dom_sf"/>
</dbReference>
<dbReference type="KEGG" id="aji:C0Z10_00045"/>
<reference evidence="10" key="1">
    <citation type="submission" date="2017-12" db="EMBL/GenBank/DDBJ databases">
        <title>Whole genome sequencing of Acidipropionibacterium jensenii strains JS279 and JS280.</title>
        <authorList>
            <person name="Deptula P."/>
            <person name="Laine P."/>
            <person name="Smolander O.-P."/>
            <person name="Paulin L."/>
            <person name="Auvinen P."/>
            <person name="Varmanen P."/>
        </authorList>
    </citation>
    <scope>NUCLEOTIDE SEQUENCE [LARGE SCALE GENOMIC DNA]</scope>
    <source>
        <strain evidence="10">JS280</strain>
    </source>
</reference>
<feature type="domain" description="Beta-mannosidase-like galactose-binding" evidence="8">
    <location>
        <begin position="147"/>
        <end position="342"/>
    </location>
</feature>
<dbReference type="PANTHER" id="PTHR43730">
    <property type="entry name" value="BETA-MANNOSIDASE"/>
    <property type="match status" value="1"/>
</dbReference>
<dbReference type="EC" id="3.2.1.25" evidence="3"/>
<evidence type="ECO:0000256" key="4">
    <source>
        <dbReference type="ARBA" id="ARBA00022801"/>
    </source>
</evidence>
<dbReference type="SUPFAM" id="SSF49303">
    <property type="entry name" value="beta-Galactosidase/glucuronidase domain"/>
    <property type="match status" value="1"/>
</dbReference>
<dbReference type="PANTHER" id="PTHR43730:SF1">
    <property type="entry name" value="BETA-MANNOSIDASE"/>
    <property type="match status" value="1"/>
</dbReference>
<keyword evidence="5" id="KW-0326">Glycosidase</keyword>
<keyword evidence="4" id="KW-0378">Hydrolase</keyword>
<sequence>MRFSVPSGRSPAARPMSSASWGSSALWVNTGPYSVSETVLPALIRRAREPLCPQSMASSSLIVVHLSVSDPGPRVDVSCRRPHPFFRHRTPEMSIPGIWERDLHDWRCGAAILGPMSSGDLPHVTVLDSGWTLSDLGGAPAPFPIEEIDARVPGCVHTDLLEAGLIADPFHGTNEHLTDWIGLSDVRYRCRFATPAGTPPRTPSEPTEPTSESSEAYETAGPSERVTLRFEGVDTVADIVLNGTLLGRVADMHRSYDFDVTDMLLPDSPQDAGGSPAETGAPDCNVLDVVIHAPVTAAREAARRIGDRPQTGNAHPFNAIRKMACNFGWDWGPDLATSGLFRPVQLIRWRAARLRDPLSVVAAVAPGAGGQVGTVRVRPFVDLDPAATLATVDLTVDVCLTDPQGRPLATARHRLTGADDVTLQAPDPRLWWPVGEGDQPLYRVDVSLISPDGRVLDRRSRRVGFRSVELITRPDEHGTSFTVRVNGRDLFLRGANWIPDDVFVSRIGHQNYRRGIADALDAHMNVLRIWGGGLFADEWMLERCDEVGLMIWQDFPFACAAYTEEPELSRQVEAEAVENVIRMSVHPSLILWNGSNETIEGYVHWGWQDHLAPDQSWGLDYNTRLLPEIVAHWDGTRPYTPTSPFNPVDLMDPRNPDHGSVHSWQVWNQLDQTHYRDSVPRFCAEFGFQGPAERATLAEYLDDDPLTASSPGMVLHEKAADGLRKLEDGYAPHLPRPVDFEDWHFTTSLNQARAIECGISWFRSWWPRCAGSIIWQLNDCWPVSSWAAVDSRGRRKLLWYALRDLYDDHFLTIQPRTTDGLGTECDRGTAPGDVDAPRRDERLALGGVPAVVASNLAGSAWEQTLSVQRCDLGGRVLDSLTTPVVVGPRDNLTIALPQSLITPVDPTRELIVAQLGDRRALWWFVEDLDLALEPADLDIIPGEAMITVTAHNLVKDLCLLCGPGDPVLTSGRRRLTLLPGQTAVLHLDSARPGDSTRPAGPRLRSVNDLLEAARRRR</sequence>
<gene>
    <name evidence="9" type="ORF">C0Z10_00045</name>
</gene>
<organism evidence="9 10">
    <name type="scientific">Acidipropionibacterium jensenii</name>
    <dbReference type="NCBI Taxonomy" id="1749"/>
    <lineage>
        <taxon>Bacteria</taxon>
        <taxon>Bacillati</taxon>
        <taxon>Actinomycetota</taxon>
        <taxon>Actinomycetes</taxon>
        <taxon>Propionibacteriales</taxon>
        <taxon>Propionibacteriaceae</taxon>
        <taxon>Acidipropionibacterium</taxon>
    </lineage>
</organism>
<dbReference type="GO" id="GO:0006516">
    <property type="term" value="P:glycoprotein catabolic process"/>
    <property type="evidence" value="ECO:0007669"/>
    <property type="project" value="TreeGrafter"/>
</dbReference>
<accession>A0A3Q9UJ73</accession>
<dbReference type="SUPFAM" id="SSF49785">
    <property type="entry name" value="Galactose-binding domain-like"/>
    <property type="match status" value="1"/>
</dbReference>
<evidence type="ECO:0000313" key="10">
    <source>
        <dbReference type="Proteomes" id="UP000285875"/>
    </source>
</evidence>
<evidence type="ECO:0000259" key="7">
    <source>
        <dbReference type="Pfam" id="PF00703"/>
    </source>
</evidence>
<dbReference type="InterPro" id="IPR050887">
    <property type="entry name" value="Beta-mannosidase_GH2"/>
</dbReference>
<evidence type="ECO:0000256" key="2">
    <source>
        <dbReference type="ARBA" id="ARBA00007401"/>
    </source>
</evidence>
<dbReference type="GO" id="GO:0005975">
    <property type="term" value="P:carbohydrate metabolic process"/>
    <property type="evidence" value="ECO:0007669"/>
    <property type="project" value="InterPro"/>
</dbReference>
<evidence type="ECO:0000256" key="5">
    <source>
        <dbReference type="ARBA" id="ARBA00023295"/>
    </source>
</evidence>
<dbReference type="InterPro" id="IPR008979">
    <property type="entry name" value="Galactose-bd-like_sf"/>
</dbReference>
<dbReference type="Pfam" id="PF22666">
    <property type="entry name" value="Glyco_hydro_2_N2"/>
    <property type="match status" value="1"/>
</dbReference>
<dbReference type="Gene3D" id="2.60.120.260">
    <property type="entry name" value="Galactose-binding domain-like"/>
    <property type="match status" value="1"/>
</dbReference>
<name>A0A3Q9UJ73_9ACTN</name>
<evidence type="ECO:0000256" key="6">
    <source>
        <dbReference type="SAM" id="MobiDB-lite"/>
    </source>
</evidence>
<dbReference type="FunFam" id="3.20.20.80:FF:000050">
    <property type="entry name" value="Beta-mannosidase B"/>
    <property type="match status" value="1"/>
</dbReference>
<evidence type="ECO:0000259" key="8">
    <source>
        <dbReference type="Pfam" id="PF22666"/>
    </source>
</evidence>
<dbReference type="EMBL" id="CP025570">
    <property type="protein sequence ID" value="AZZ38410.1"/>
    <property type="molecule type" value="Genomic_DNA"/>
</dbReference>
<protein>
    <recommendedName>
        <fullName evidence="3">beta-mannosidase</fullName>
        <ecNumber evidence="3">3.2.1.25</ecNumber>
    </recommendedName>
</protein>
<dbReference type="InterPro" id="IPR006102">
    <property type="entry name" value="Ig-like_GH2"/>
</dbReference>
<evidence type="ECO:0000256" key="1">
    <source>
        <dbReference type="ARBA" id="ARBA00000829"/>
    </source>
</evidence>
<dbReference type="InterPro" id="IPR054593">
    <property type="entry name" value="Beta-mannosidase-like_N2"/>
</dbReference>
<feature type="region of interest" description="Disordered" evidence="6">
    <location>
        <begin position="194"/>
        <end position="222"/>
    </location>
</feature>
<dbReference type="InterPro" id="IPR017853">
    <property type="entry name" value="GH"/>
</dbReference>
<feature type="compositionally biased region" description="Low complexity" evidence="6">
    <location>
        <begin position="204"/>
        <end position="214"/>
    </location>
</feature>
<dbReference type="AlphaFoldDB" id="A0A3Q9UJ73"/>
<dbReference type="GO" id="GO:0004567">
    <property type="term" value="F:beta-mannosidase activity"/>
    <property type="evidence" value="ECO:0007669"/>
    <property type="project" value="UniProtKB-EC"/>
</dbReference>
<dbReference type="InterPro" id="IPR013783">
    <property type="entry name" value="Ig-like_fold"/>
</dbReference>
<dbReference type="SUPFAM" id="SSF51445">
    <property type="entry name" value="(Trans)glycosidases"/>
    <property type="match status" value="1"/>
</dbReference>